<dbReference type="OrthoDB" id="306896at2759"/>
<gene>
    <name evidence="2" type="ORF">PPENT_87.1.T0090238</name>
</gene>
<feature type="transmembrane region" description="Helical" evidence="1">
    <location>
        <begin position="224"/>
        <end position="247"/>
    </location>
</feature>
<organism evidence="2 3">
    <name type="scientific">Paramecium pentaurelia</name>
    <dbReference type="NCBI Taxonomy" id="43138"/>
    <lineage>
        <taxon>Eukaryota</taxon>
        <taxon>Sar</taxon>
        <taxon>Alveolata</taxon>
        <taxon>Ciliophora</taxon>
        <taxon>Intramacronucleata</taxon>
        <taxon>Oligohymenophorea</taxon>
        <taxon>Peniculida</taxon>
        <taxon>Parameciidae</taxon>
        <taxon>Paramecium</taxon>
    </lineage>
</organism>
<dbReference type="EMBL" id="CAJJDO010000009">
    <property type="protein sequence ID" value="CAD8140702.1"/>
    <property type="molecule type" value="Genomic_DNA"/>
</dbReference>
<comment type="caution">
    <text evidence="2">The sequence shown here is derived from an EMBL/GenBank/DDBJ whole genome shotgun (WGS) entry which is preliminary data.</text>
</comment>
<dbReference type="AlphaFoldDB" id="A0A8S1SQJ3"/>
<evidence type="ECO:0008006" key="4">
    <source>
        <dbReference type="Google" id="ProtNLM"/>
    </source>
</evidence>
<feature type="transmembrane region" description="Helical" evidence="1">
    <location>
        <begin position="125"/>
        <end position="146"/>
    </location>
</feature>
<evidence type="ECO:0000313" key="3">
    <source>
        <dbReference type="Proteomes" id="UP000689195"/>
    </source>
</evidence>
<evidence type="ECO:0000256" key="1">
    <source>
        <dbReference type="SAM" id="Phobius"/>
    </source>
</evidence>
<keyword evidence="1" id="KW-0472">Membrane</keyword>
<name>A0A8S1SQJ3_9CILI</name>
<keyword evidence="1" id="KW-0812">Transmembrane</keyword>
<accession>A0A8S1SQJ3</accession>
<proteinExistence type="predicted"/>
<evidence type="ECO:0000313" key="2">
    <source>
        <dbReference type="EMBL" id="CAD8140702.1"/>
    </source>
</evidence>
<protein>
    <recommendedName>
        <fullName evidence="4">Transmembrane protein</fullName>
    </recommendedName>
</protein>
<keyword evidence="1" id="KW-1133">Transmembrane helix</keyword>
<feature type="transmembrane region" description="Helical" evidence="1">
    <location>
        <begin position="166"/>
        <end position="186"/>
    </location>
</feature>
<sequence length="271" mass="31680">MGEVGINIPLGQPLNKNKKLIEMQEELKCHINYVNDCFDKELLTIGSSNNKNGRRIKLSQYNVDPNIFGFSVNTFELRNHVNFLCQQFYQICVSEPIYQNNKNCIQQEIDQSFIMKRIKPLTLQFGFREIIIQILQLIFCIGLITWDAVQLQLNMYPEIGGSSIHYLLYLRIALIFLLFISQLMYVSRAIKLQFYLSYLFSFIITILTILCLYGYNLMTEKYCHIILHMLQCAVILIGCFLICIHLYKLEINLQRIRVLLGAQYQSPLGCF</sequence>
<dbReference type="Proteomes" id="UP000689195">
    <property type="component" value="Unassembled WGS sequence"/>
</dbReference>
<reference evidence="2" key="1">
    <citation type="submission" date="2021-01" db="EMBL/GenBank/DDBJ databases">
        <authorList>
            <consortium name="Genoscope - CEA"/>
            <person name="William W."/>
        </authorList>
    </citation>
    <scope>NUCLEOTIDE SEQUENCE</scope>
</reference>
<keyword evidence="3" id="KW-1185">Reference proteome</keyword>
<feature type="transmembrane region" description="Helical" evidence="1">
    <location>
        <begin position="198"/>
        <end position="218"/>
    </location>
</feature>